<sequence length="298" mass="33977">NSEGLYAERSEPVFMYNILYGNGYHEIALEQYNENVQILYNIIRDGHYGVHCEKTTAYLEGNYFKNEEFAAITAGMESHIVVKRNKFENIGVGQKPPISIYAGSTAEIENNDFGEGNIPAPEFDYEDIKNFELGYVPGDPEDSYLYVYDEVDETRRTIKKIGQGLSFGWALVHAENNLWRFSLGSGEIGESLDFIKIDPVTGNYQKYGNDEIMNPRGLAYDGEYFWVNDFSLLKIFKFKLEDGRVTIYDSFDIPEKEKGGTMGMTTDGDHLYLKSRDGSKLYKLDKSGKLVGEIYLQN</sequence>
<feature type="non-terminal residue" evidence="2">
    <location>
        <position position="1"/>
    </location>
</feature>
<name>X1AH87_9ZZZZ</name>
<proteinExistence type="predicted"/>
<evidence type="ECO:0000259" key="1">
    <source>
        <dbReference type="Pfam" id="PF13229"/>
    </source>
</evidence>
<feature type="domain" description="Right handed beta helix" evidence="1">
    <location>
        <begin position="3"/>
        <end position="113"/>
    </location>
</feature>
<dbReference type="SUPFAM" id="SSF63825">
    <property type="entry name" value="YWTD domain"/>
    <property type="match status" value="1"/>
</dbReference>
<protein>
    <recommendedName>
        <fullName evidence="1">Right handed beta helix domain-containing protein</fullName>
    </recommendedName>
</protein>
<reference evidence="2" key="1">
    <citation type="journal article" date="2014" name="Front. Microbiol.">
        <title>High frequency of phylogenetically diverse reductive dehalogenase-homologous genes in deep subseafloor sedimentary metagenomes.</title>
        <authorList>
            <person name="Kawai M."/>
            <person name="Futagami T."/>
            <person name="Toyoda A."/>
            <person name="Takaki Y."/>
            <person name="Nishi S."/>
            <person name="Hori S."/>
            <person name="Arai W."/>
            <person name="Tsubouchi T."/>
            <person name="Morono Y."/>
            <person name="Uchiyama I."/>
            <person name="Ito T."/>
            <person name="Fujiyama A."/>
            <person name="Inagaki F."/>
            <person name="Takami H."/>
        </authorList>
    </citation>
    <scope>NUCLEOTIDE SEQUENCE</scope>
    <source>
        <strain evidence="2">Expedition CK06-06</strain>
    </source>
</reference>
<dbReference type="AlphaFoldDB" id="X1AH87"/>
<accession>X1AH87</accession>
<dbReference type="Gene3D" id="2.160.20.10">
    <property type="entry name" value="Single-stranded right-handed beta-helix, Pectin lyase-like"/>
    <property type="match status" value="1"/>
</dbReference>
<gene>
    <name evidence="2" type="ORF">S01H4_33661</name>
</gene>
<dbReference type="InterPro" id="IPR039448">
    <property type="entry name" value="Beta_helix"/>
</dbReference>
<dbReference type="InterPro" id="IPR012334">
    <property type="entry name" value="Pectin_lyas_fold"/>
</dbReference>
<dbReference type="SUPFAM" id="SSF51126">
    <property type="entry name" value="Pectin lyase-like"/>
    <property type="match status" value="1"/>
</dbReference>
<comment type="caution">
    <text evidence="2">The sequence shown here is derived from an EMBL/GenBank/DDBJ whole genome shotgun (WGS) entry which is preliminary data.</text>
</comment>
<dbReference type="EMBL" id="BART01017736">
    <property type="protein sequence ID" value="GAG81344.1"/>
    <property type="molecule type" value="Genomic_DNA"/>
</dbReference>
<dbReference type="Pfam" id="PF13229">
    <property type="entry name" value="Beta_helix"/>
    <property type="match status" value="1"/>
</dbReference>
<feature type="non-terminal residue" evidence="2">
    <location>
        <position position="298"/>
    </location>
</feature>
<dbReference type="InterPro" id="IPR011050">
    <property type="entry name" value="Pectin_lyase_fold/virulence"/>
</dbReference>
<organism evidence="2">
    <name type="scientific">marine sediment metagenome</name>
    <dbReference type="NCBI Taxonomy" id="412755"/>
    <lineage>
        <taxon>unclassified sequences</taxon>
        <taxon>metagenomes</taxon>
        <taxon>ecological metagenomes</taxon>
    </lineage>
</organism>
<evidence type="ECO:0000313" key="2">
    <source>
        <dbReference type="EMBL" id="GAG81344.1"/>
    </source>
</evidence>